<keyword evidence="3" id="KW-0539">Nucleus</keyword>
<dbReference type="FunFam" id="1.10.10.10:FF:000158">
    <property type="entry name" value="La ribonucleoprotein domain family member 7"/>
    <property type="match status" value="1"/>
</dbReference>
<feature type="region of interest" description="Disordered" evidence="5">
    <location>
        <begin position="89"/>
        <end position="128"/>
    </location>
</feature>
<evidence type="ECO:0008006" key="10">
    <source>
        <dbReference type="Google" id="ProtNLM"/>
    </source>
</evidence>
<feature type="region of interest" description="Disordered" evidence="5">
    <location>
        <begin position="623"/>
        <end position="642"/>
    </location>
</feature>
<evidence type="ECO:0000256" key="3">
    <source>
        <dbReference type="ARBA" id="ARBA00023242"/>
    </source>
</evidence>
<dbReference type="PRINTS" id="PR00302">
    <property type="entry name" value="LUPUSLA"/>
</dbReference>
<keyword evidence="2 4" id="KW-0694">RNA-binding</keyword>
<evidence type="ECO:0000256" key="1">
    <source>
        <dbReference type="ARBA" id="ARBA00004123"/>
    </source>
</evidence>
<comment type="subcellular location">
    <subcellularLocation>
        <location evidence="1">Nucleus</location>
    </subcellularLocation>
</comment>
<accession>A0A7R9GDD4</accession>
<dbReference type="InterPro" id="IPR036388">
    <property type="entry name" value="WH-like_DNA-bd_sf"/>
</dbReference>
<evidence type="ECO:0000259" key="7">
    <source>
        <dbReference type="PROSITE" id="PS51938"/>
    </source>
</evidence>
<dbReference type="GO" id="GO:0005634">
    <property type="term" value="C:nucleus"/>
    <property type="evidence" value="ECO:0007669"/>
    <property type="project" value="UniProtKB-SubCell"/>
</dbReference>
<dbReference type="GO" id="GO:0006396">
    <property type="term" value="P:RNA processing"/>
    <property type="evidence" value="ECO:0007669"/>
    <property type="project" value="InterPro"/>
</dbReference>
<dbReference type="PROSITE" id="PS50961">
    <property type="entry name" value="HTH_LA"/>
    <property type="match status" value="1"/>
</dbReference>
<evidence type="ECO:0000313" key="9">
    <source>
        <dbReference type="Proteomes" id="UP000678499"/>
    </source>
</evidence>
<evidence type="ECO:0000313" key="8">
    <source>
        <dbReference type="EMBL" id="CAD7276694.1"/>
    </source>
</evidence>
<dbReference type="SUPFAM" id="SSF46785">
    <property type="entry name" value="Winged helix' DNA-binding domain"/>
    <property type="match status" value="1"/>
</dbReference>
<reference evidence="8" key="1">
    <citation type="submission" date="2020-11" db="EMBL/GenBank/DDBJ databases">
        <authorList>
            <person name="Tran Van P."/>
        </authorList>
    </citation>
    <scope>NUCLEOTIDE SEQUENCE</scope>
</reference>
<dbReference type="SMART" id="SM00715">
    <property type="entry name" value="LA"/>
    <property type="match status" value="1"/>
</dbReference>
<evidence type="ECO:0000256" key="5">
    <source>
        <dbReference type="SAM" id="MobiDB-lite"/>
    </source>
</evidence>
<dbReference type="Proteomes" id="UP000678499">
    <property type="component" value="Unassembled WGS sequence"/>
</dbReference>
<feature type="compositionally biased region" description="Basic and acidic residues" evidence="5">
    <location>
        <begin position="90"/>
        <end position="114"/>
    </location>
</feature>
<dbReference type="Pfam" id="PF05383">
    <property type="entry name" value="La"/>
    <property type="match status" value="1"/>
</dbReference>
<feature type="compositionally biased region" description="Low complexity" evidence="5">
    <location>
        <begin position="38"/>
        <end position="75"/>
    </location>
</feature>
<dbReference type="InterPro" id="IPR002344">
    <property type="entry name" value="Lupus_La"/>
</dbReference>
<evidence type="ECO:0000259" key="6">
    <source>
        <dbReference type="PROSITE" id="PS50961"/>
    </source>
</evidence>
<dbReference type="EMBL" id="OA882719">
    <property type="protein sequence ID" value="CAD7276694.1"/>
    <property type="molecule type" value="Genomic_DNA"/>
</dbReference>
<dbReference type="InterPro" id="IPR024642">
    <property type="entry name" value="SUZ-C"/>
</dbReference>
<gene>
    <name evidence="8" type="ORF">NMOB1V02_LOCUS4445</name>
</gene>
<dbReference type="GO" id="GO:0003729">
    <property type="term" value="F:mRNA binding"/>
    <property type="evidence" value="ECO:0007669"/>
    <property type="project" value="TreeGrafter"/>
</dbReference>
<name>A0A7R9GDD4_9CRUS</name>
<dbReference type="InterPro" id="IPR036390">
    <property type="entry name" value="WH_DNA-bd_sf"/>
</dbReference>
<organism evidence="8">
    <name type="scientific">Notodromas monacha</name>
    <dbReference type="NCBI Taxonomy" id="399045"/>
    <lineage>
        <taxon>Eukaryota</taxon>
        <taxon>Metazoa</taxon>
        <taxon>Ecdysozoa</taxon>
        <taxon>Arthropoda</taxon>
        <taxon>Crustacea</taxon>
        <taxon>Oligostraca</taxon>
        <taxon>Ostracoda</taxon>
        <taxon>Podocopa</taxon>
        <taxon>Podocopida</taxon>
        <taxon>Cypridocopina</taxon>
        <taxon>Cypridoidea</taxon>
        <taxon>Cyprididae</taxon>
        <taxon>Notodromas</taxon>
    </lineage>
</organism>
<protein>
    <recommendedName>
        <fullName evidence="10">HTH La-type RNA-binding domain-containing protein</fullName>
    </recommendedName>
</protein>
<feature type="region of interest" description="Disordered" evidence="5">
    <location>
        <begin position="30"/>
        <end position="75"/>
    </location>
</feature>
<dbReference type="CDD" id="cd08033">
    <property type="entry name" value="LARP_6"/>
    <property type="match status" value="1"/>
</dbReference>
<dbReference type="PANTHER" id="PTHR22792:SF140">
    <property type="entry name" value="ACHILLES, ISOFORM A"/>
    <property type="match status" value="1"/>
</dbReference>
<dbReference type="AlphaFoldDB" id="A0A7R9GDD4"/>
<evidence type="ECO:0000256" key="2">
    <source>
        <dbReference type="ARBA" id="ARBA00022884"/>
    </source>
</evidence>
<feature type="domain" description="HTH La-type RNA-binding" evidence="6">
    <location>
        <begin position="131"/>
        <end position="223"/>
    </location>
</feature>
<dbReference type="PROSITE" id="PS51938">
    <property type="entry name" value="SUZ_C"/>
    <property type="match status" value="1"/>
</dbReference>
<evidence type="ECO:0000256" key="4">
    <source>
        <dbReference type="PROSITE-ProRule" id="PRU00332"/>
    </source>
</evidence>
<dbReference type="Gene3D" id="1.10.10.10">
    <property type="entry name" value="Winged helix-like DNA-binding domain superfamily/Winged helix DNA-binding domain"/>
    <property type="match status" value="1"/>
</dbReference>
<dbReference type="GO" id="GO:1990904">
    <property type="term" value="C:ribonucleoprotein complex"/>
    <property type="evidence" value="ECO:0007669"/>
    <property type="project" value="InterPro"/>
</dbReference>
<sequence length="665" mass="72969">MSTATAETMDTLSPALAKLDIDSEEDNVEIIITPKAKSGTSSSSSSAPIMTTTTSVSMSSPNSPDTDSSSDGSAFFDAASDKASLIYDSSQRRDSGFEEKKSSSKSKDNKENDGARNNSVMTEEEEDDEFVVPDKELVEKIVAQVEFYFSDASITKDAFLLKHVRRNKEGFVSLKLISCFKRVKHLTKDWRQVAYAIKSSSTDLEVNDVETKVRRKAALPETDETTPSRTVVAYNLPGATPSVESVAERPVSYKRLVTKGIQKNSSWLPIVAGSKKRPGYYLGRIHRNTMGMRRYSYVSSSSSPSSAGSMSPGSPCCSPQHHRGAPCFCFAQRRSATPFDFAPNAGVGQMLSPGLQMSPQALAPAYAYHQHQQRGSFDDGMIPRTNQSWRSGGNKAAHPTVYLAPAMVPGHHAPLSRRHSDAATVLYTVCEKCWSLFIGESRLSPGLQMSPQALAPAYAYHQHQPRGSFDDGMIPRTNQSWRSGGNKAAHPTVYLAPAMVPGHHAPLSRRHSDAATGLSVPDNVLRLPRGPDPTAGRGFRTSHFAQWTQPSGCNRFQQKGRSGSVPTVVFTRYAPQEMQVQQDEPQYVYQPVVMQEMQPQYDESVLHQQQQMMPEQMQPVEVMQQPVEEQQQQQQPSPQQVCVAETIPEAPAAEAAATEAETNQA</sequence>
<keyword evidence="9" id="KW-1185">Reference proteome</keyword>
<dbReference type="EMBL" id="CAJPEX010000682">
    <property type="protein sequence ID" value="CAG0916846.1"/>
    <property type="molecule type" value="Genomic_DNA"/>
</dbReference>
<feature type="domain" description="SUZ-C" evidence="7">
    <location>
        <begin position="502"/>
        <end position="543"/>
    </location>
</feature>
<dbReference type="InterPro" id="IPR006630">
    <property type="entry name" value="La_HTH"/>
</dbReference>
<dbReference type="PANTHER" id="PTHR22792">
    <property type="entry name" value="LUPUS LA PROTEIN-RELATED"/>
    <property type="match status" value="1"/>
</dbReference>
<proteinExistence type="predicted"/>
<dbReference type="InterPro" id="IPR045180">
    <property type="entry name" value="La_dom_prot"/>
</dbReference>
<dbReference type="OrthoDB" id="6379158at2759"/>